<dbReference type="InterPro" id="IPR050171">
    <property type="entry name" value="MFS_Transporters"/>
</dbReference>
<feature type="transmembrane region" description="Helical" evidence="8">
    <location>
        <begin position="268"/>
        <end position="285"/>
    </location>
</feature>
<dbReference type="RefSeq" id="WP_313766208.1">
    <property type="nucleotide sequence ID" value="NZ_BAAAVH010000072.1"/>
</dbReference>
<dbReference type="InterPro" id="IPR036259">
    <property type="entry name" value="MFS_trans_sf"/>
</dbReference>
<feature type="transmembrane region" description="Helical" evidence="8">
    <location>
        <begin position="6"/>
        <end position="28"/>
    </location>
</feature>
<sequence length="436" mass="44829">MLVAGALVDSFGNGLFLAASTLYFVGVLRFPAAQVATTLSVAAIFGLLSPLPLGHVADRWGVVRTYVALMCLRGAGFAAYALIHGFAGYAVLTCALLAAERACSPLLQVIVSGVAGQEERTRTLASIRAVRNAGLTGGLLVAGLVLGLHVTAAFRAVFLVDAVSFLVIAWMALWAVRASDGIPTAPAADVRSGAAPYRDPRFMVFTVSNGVLSLFDSLIVVLLPIWVVQRTELPHAWLSLLLAVNTVLTVLLQAWVHRFATSVDGSVRLLRATALSLVVGCGLFAVAERVPVWVCLVCTIGAVVAVTVGENLQSVAGWELSYVLSPAAARARYLATFSMGMTAQRIVGPTLLVSALLPLGSWAWVVLAALFAAASVGAVWSGRPVAGPVAEGTPADGPVVVAVPADGRAAEGAPADGAAPAGGGRAAAERAASHPK</sequence>
<accession>A0ABW1EN07</accession>
<feature type="transmembrane region" description="Helical" evidence="8">
    <location>
        <begin position="234"/>
        <end position="256"/>
    </location>
</feature>
<feature type="transmembrane region" description="Helical" evidence="8">
    <location>
        <begin position="202"/>
        <end position="228"/>
    </location>
</feature>
<dbReference type="PANTHER" id="PTHR23517:SF2">
    <property type="entry name" value="MULTIDRUG RESISTANCE PROTEIN MDTH"/>
    <property type="match status" value="1"/>
</dbReference>
<feature type="region of interest" description="Disordered" evidence="7">
    <location>
        <begin position="410"/>
        <end position="436"/>
    </location>
</feature>
<evidence type="ECO:0000256" key="1">
    <source>
        <dbReference type="ARBA" id="ARBA00004651"/>
    </source>
</evidence>
<dbReference type="Pfam" id="PF07690">
    <property type="entry name" value="MFS_1"/>
    <property type="match status" value="1"/>
</dbReference>
<evidence type="ECO:0000256" key="5">
    <source>
        <dbReference type="ARBA" id="ARBA00022989"/>
    </source>
</evidence>
<evidence type="ECO:0000256" key="7">
    <source>
        <dbReference type="SAM" id="MobiDB-lite"/>
    </source>
</evidence>
<keyword evidence="5 8" id="KW-1133">Transmembrane helix</keyword>
<comment type="subcellular location">
    <subcellularLocation>
        <location evidence="1">Cell membrane</location>
        <topology evidence="1">Multi-pass membrane protein</topology>
    </subcellularLocation>
</comment>
<feature type="transmembrane region" description="Helical" evidence="8">
    <location>
        <begin position="35"/>
        <end position="57"/>
    </location>
</feature>
<comment type="caution">
    <text evidence="9">The sequence shown here is derived from an EMBL/GenBank/DDBJ whole genome shotgun (WGS) entry which is preliminary data.</text>
</comment>
<feature type="compositionally biased region" description="Low complexity" evidence="7">
    <location>
        <begin position="410"/>
        <end position="419"/>
    </location>
</feature>
<feature type="transmembrane region" description="Helical" evidence="8">
    <location>
        <begin position="77"/>
        <end position="99"/>
    </location>
</feature>
<gene>
    <name evidence="9" type="ORF">ACFP0N_00215</name>
</gene>
<organism evidence="9 10">
    <name type="scientific">Kitasatospora aburaviensis</name>
    <dbReference type="NCBI Taxonomy" id="67265"/>
    <lineage>
        <taxon>Bacteria</taxon>
        <taxon>Bacillati</taxon>
        <taxon>Actinomycetota</taxon>
        <taxon>Actinomycetes</taxon>
        <taxon>Kitasatosporales</taxon>
        <taxon>Streptomycetaceae</taxon>
        <taxon>Kitasatospora</taxon>
    </lineage>
</organism>
<dbReference type="Proteomes" id="UP001596067">
    <property type="component" value="Unassembled WGS sequence"/>
</dbReference>
<protein>
    <submittedName>
        <fullName evidence="9">MFS transporter</fullName>
    </submittedName>
</protein>
<dbReference type="Gene3D" id="1.20.1250.20">
    <property type="entry name" value="MFS general substrate transporter like domains"/>
    <property type="match status" value="1"/>
</dbReference>
<feature type="transmembrane region" description="Helical" evidence="8">
    <location>
        <begin position="291"/>
        <end position="312"/>
    </location>
</feature>
<evidence type="ECO:0000256" key="8">
    <source>
        <dbReference type="SAM" id="Phobius"/>
    </source>
</evidence>
<dbReference type="SUPFAM" id="SSF103473">
    <property type="entry name" value="MFS general substrate transporter"/>
    <property type="match status" value="1"/>
</dbReference>
<feature type="transmembrane region" description="Helical" evidence="8">
    <location>
        <begin position="129"/>
        <end position="150"/>
    </location>
</feature>
<keyword evidence="3" id="KW-1003">Cell membrane</keyword>
<dbReference type="InterPro" id="IPR011701">
    <property type="entry name" value="MFS"/>
</dbReference>
<reference evidence="10" key="1">
    <citation type="journal article" date="2019" name="Int. J. Syst. Evol. Microbiol.">
        <title>The Global Catalogue of Microorganisms (GCM) 10K type strain sequencing project: providing services to taxonomists for standard genome sequencing and annotation.</title>
        <authorList>
            <consortium name="The Broad Institute Genomics Platform"/>
            <consortium name="The Broad Institute Genome Sequencing Center for Infectious Disease"/>
            <person name="Wu L."/>
            <person name="Ma J."/>
        </authorList>
    </citation>
    <scope>NUCLEOTIDE SEQUENCE [LARGE SCALE GENOMIC DNA]</scope>
    <source>
        <strain evidence="10">CGMCC 4.1469</strain>
    </source>
</reference>
<evidence type="ECO:0000256" key="4">
    <source>
        <dbReference type="ARBA" id="ARBA00022692"/>
    </source>
</evidence>
<evidence type="ECO:0000313" key="9">
    <source>
        <dbReference type="EMBL" id="MFC5883398.1"/>
    </source>
</evidence>
<feature type="transmembrane region" description="Helical" evidence="8">
    <location>
        <begin position="362"/>
        <end position="380"/>
    </location>
</feature>
<evidence type="ECO:0000256" key="3">
    <source>
        <dbReference type="ARBA" id="ARBA00022475"/>
    </source>
</evidence>
<feature type="transmembrane region" description="Helical" evidence="8">
    <location>
        <begin position="156"/>
        <end position="176"/>
    </location>
</feature>
<keyword evidence="10" id="KW-1185">Reference proteome</keyword>
<keyword evidence="2" id="KW-0813">Transport</keyword>
<keyword evidence="6 8" id="KW-0472">Membrane</keyword>
<name>A0ABW1EN07_9ACTN</name>
<feature type="compositionally biased region" description="Basic and acidic residues" evidence="7">
    <location>
        <begin position="427"/>
        <end position="436"/>
    </location>
</feature>
<evidence type="ECO:0000313" key="10">
    <source>
        <dbReference type="Proteomes" id="UP001596067"/>
    </source>
</evidence>
<dbReference type="EMBL" id="JBHSOD010000001">
    <property type="protein sequence ID" value="MFC5883398.1"/>
    <property type="molecule type" value="Genomic_DNA"/>
</dbReference>
<dbReference type="PANTHER" id="PTHR23517">
    <property type="entry name" value="RESISTANCE PROTEIN MDTM, PUTATIVE-RELATED-RELATED"/>
    <property type="match status" value="1"/>
</dbReference>
<proteinExistence type="predicted"/>
<evidence type="ECO:0000256" key="2">
    <source>
        <dbReference type="ARBA" id="ARBA00022448"/>
    </source>
</evidence>
<evidence type="ECO:0000256" key="6">
    <source>
        <dbReference type="ARBA" id="ARBA00023136"/>
    </source>
</evidence>
<keyword evidence="4 8" id="KW-0812">Transmembrane</keyword>